<comment type="caution">
    <text evidence="1">The sequence shown here is derived from an EMBL/GenBank/DDBJ whole genome shotgun (WGS) entry which is preliminary data.</text>
</comment>
<dbReference type="Proteomes" id="UP000269375">
    <property type="component" value="Unassembled WGS sequence"/>
</dbReference>
<keyword evidence="4" id="KW-1185">Reference proteome</keyword>
<evidence type="ECO:0000313" key="4">
    <source>
        <dbReference type="Proteomes" id="UP000295709"/>
    </source>
</evidence>
<evidence type="ECO:0000313" key="1">
    <source>
        <dbReference type="EMBL" id="ROI00296.1"/>
    </source>
</evidence>
<name>A0A3N0W5F1_9FLAO</name>
<dbReference type="SUPFAM" id="SSF49464">
    <property type="entry name" value="Carboxypeptidase regulatory domain-like"/>
    <property type="match status" value="1"/>
</dbReference>
<dbReference type="AlphaFoldDB" id="A0A3N0W5F1"/>
<protein>
    <submittedName>
        <fullName evidence="1">Uncharacterized protein</fullName>
    </submittedName>
</protein>
<organism evidence="1 3">
    <name type="scientific">Chryseobacterium daecheongense</name>
    <dbReference type="NCBI Taxonomy" id="192389"/>
    <lineage>
        <taxon>Bacteria</taxon>
        <taxon>Pseudomonadati</taxon>
        <taxon>Bacteroidota</taxon>
        <taxon>Flavobacteriia</taxon>
        <taxon>Flavobacteriales</taxon>
        <taxon>Weeksellaceae</taxon>
        <taxon>Chryseobacterium group</taxon>
        <taxon>Chryseobacterium</taxon>
    </lineage>
</organism>
<dbReference type="EMBL" id="SOQW01000001">
    <property type="protein sequence ID" value="TDX94744.1"/>
    <property type="molecule type" value="Genomic_DNA"/>
</dbReference>
<reference evidence="2 4" key="2">
    <citation type="submission" date="2019-03" db="EMBL/GenBank/DDBJ databases">
        <title>Genomic Encyclopedia of Archaeal and Bacterial Type Strains, Phase II (KMG-II): from individual species to whole genera.</title>
        <authorList>
            <person name="Goeker M."/>
        </authorList>
    </citation>
    <scope>NUCLEOTIDE SEQUENCE [LARGE SCALE GENOMIC DNA]</scope>
    <source>
        <strain evidence="2 4">DSM 15235</strain>
    </source>
</reference>
<accession>A0A3N0W5F1</accession>
<sequence>MKLNIHKPCSEKWDAMQDSPHGKFCELCSKHVVDFTDKTEKEIWDIFNRAGGKEVCGRLPLSFSKIAAGVILITNLTFSQGQTPSHSFETIEQSTTSFTKLSGKLIFKINKKEIPGAEVIFIHKNQYIKTQTDENGNFTLEIPNELISKKNVLYFNFNVLNEKTIANPERKIPNVAGGDIYENTTIIFTKDEKIIDKTFVIESQKFYLGGISIMTDSPPDYYFFDGKNISEKKFRKLQEENPGYSYFVFEGKEAQAIANKSYIRTLRLLYSNKSL</sequence>
<gene>
    <name evidence="2" type="ORF">BCF50_0514</name>
    <name evidence="1" type="ORF">EGI05_05265</name>
</gene>
<dbReference type="RefSeq" id="WP_123262000.1">
    <property type="nucleotide sequence ID" value="NZ_RJTX01000001.1"/>
</dbReference>
<dbReference type="OrthoDB" id="7432683at2"/>
<dbReference type="InterPro" id="IPR008969">
    <property type="entry name" value="CarboxyPept-like_regulatory"/>
</dbReference>
<reference evidence="1" key="1">
    <citation type="submission" date="2018-11" db="EMBL/GenBank/DDBJ databases">
        <title>Proposal to divide the Flavobacteriaceae and reorganize its genera based on Amino Acid Identity values calculated from whole genome sequences.</title>
        <authorList>
            <person name="Nicholson A.C."/>
            <person name="Gulvik C.A."/>
            <person name="Whitney A.M."/>
            <person name="Humrighouse B.W."/>
            <person name="Bell M."/>
            <person name="Holmes B."/>
            <person name="Steigerwalt A."/>
            <person name="Villarma A."/>
            <person name="Sheth M."/>
            <person name="Batra D."/>
            <person name="Pryor J."/>
            <person name="Bernardet J.-F."/>
            <person name="Hugo C."/>
            <person name="Kampfer P."/>
            <person name="Newman J."/>
            <person name="Mcquiston J.R."/>
        </authorList>
    </citation>
    <scope>NUCLEOTIDE SEQUENCE</scope>
    <source>
        <strain evidence="1">DSM 15235</strain>
    </source>
</reference>
<dbReference type="EMBL" id="RJTX01000001">
    <property type="protein sequence ID" value="ROI00296.1"/>
    <property type="molecule type" value="Genomic_DNA"/>
</dbReference>
<evidence type="ECO:0000313" key="2">
    <source>
        <dbReference type="EMBL" id="TDX94744.1"/>
    </source>
</evidence>
<proteinExistence type="predicted"/>
<dbReference type="Proteomes" id="UP000295709">
    <property type="component" value="Unassembled WGS sequence"/>
</dbReference>
<evidence type="ECO:0000313" key="3">
    <source>
        <dbReference type="Proteomes" id="UP000269375"/>
    </source>
</evidence>